<dbReference type="GO" id="GO:0031543">
    <property type="term" value="F:peptidyl-proline dioxygenase activity"/>
    <property type="evidence" value="ECO:0007669"/>
    <property type="project" value="TreeGrafter"/>
</dbReference>
<dbReference type="InterPro" id="IPR044862">
    <property type="entry name" value="Pro_4_hyd_alph_FE2OG_OXY"/>
</dbReference>
<proteinExistence type="predicted"/>
<evidence type="ECO:0000313" key="8">
    <source>
        <dbReference type="EMBL" id="GMH48804.1"/>
    </source>
</evidence>
<protein>
    <recommendedName>
        <fullName evidence="7">Fe2OG dioxygenase domain-containing protein</fullName>
    </recommendedName>
</protein>
<dbReference type="GO" id="GO:0071456">
    <property type="term" value="P:cellular response to hypoxia"/>
    <property type="evidence" value="ECO:0007669"/>
    <property type="project" value="TreeGrafter"/>
</dbReference>
<dbReference type="GO" id="GO:0031418">
    <property type="term" value="F:L-ascorbic acid binding"/>
    <property type="evidence" value="ECO:0007669"/>
    <property type="project" value="UniProtKB-KW"/>
</dbReference>
<name>A0A9W6ZDZ8_9STRA</name>
<dbReference type="PANTHER" id="PTHR12907">
    <property type="entry name" value="EGL NINE HOMOLOG-RELATED"/>
    <property type="match status" value="1"/>
</dbReference>
<dbReference type="InterPro" id="IPR006620">
    <property type="entry name" value="Pro_4_hyd_alph"/>
</dbReference>
<dbReference type="AlphaFoldDB" id="A0A9W6ZDZ8"/>
<evidence type="ECO:0000313" key="9">
    <source>
        <dbReference type="Proteomes" id="UP001165160"/>
    </source>
</evidence>
<comment type="cofactor">
    <cofactor evidence="1">
        <name>L-ascorbate</name>
        <dbReference type="ChEBI" id="CHEBI:38290"/>
    </cofactor>
</comment>
<keyword evidence="6" id="KW-0408">Iron</keyword>
<keyword evidence="9" id="KW-1185">Reference proteome</keyword>
<evidence type="ECO:0000256" key="3">
    <source>
        <dbReference type="ARBA" id="ARBA00022896"/>
    </source>
</evidence>
<dbReference type="InterPro" id="IPR051559">
    <property type="entry name" value="HIF_prolyl_hydroxylases"/>
</dbReference>
<dbReference type="Pfam" id="PF13640">
    <property type="entry name" value="2OG-FeII_Oxy_3"/>
    <property type="match status" value="1"/>
</dbReference>
<evidence type="ECO:0000256" key="2">
    <source>
        <dbReference type="ARBA" id="ARBA00022723"/>
    </source>
</evidence>
<organism evidence="8 9">
    <name type="scientific">Triparma verrucosa</name>
    <dbReference type="NCBI Taxonomy" id="1606542"/>
    <lineage>
        <taxon>Eukaryota</taxon>
        <taxon>Sar</taxon>
        <taxon>Stramenopiles</taxon>
        <taxon>Ochrophyta</taxon>
        <taxon>Bolidophyceae</taxon>
        <taxon>Parmales</taxon>
        <taxon>Triparmaceae</taxon>
        <taxon>Triparma</taxon>
    </lineage>
</organism>
<keyword evidence="3" id="KW-0847">Vitamin C</keyword>
<evidence type="ECO:0000256" key="1">
    <source>
        <dbReference type="ARBA" id="ARBA00001961"/>
    </source>
</evidence>
<reference evidence="9" key="1">
    <citation type="journal article" date="2023" name="Commun. Biol.">
        <title>Genome analysis of Parmales, the sister group of diatoms, reveals the evolutionary specialization of diatoms from phago-mixotrophs to photoautotrophs.</title>
        <authorList>
            <person name="Ban H."/>
            <person name="Sato S."/>
            <person name="Yoshikawa S."/>
            <person name="Yamada K."/>
            <person name="Nakamura Y."/>
            <person name="Ichinomiya M."/>
            <person name="Sato N."/>
            <person name="Blanc-Mathieu R."/>
            <person name="Endo H."/>
            <person name="Kuwata A."/>
            <person name="Ogata H."/>
        </authorList>
    </citation>
    <scope>NUCLEOTIDE SEQUENCE [LARGE SCALE GENOMIC DNA]</scope>
    <source>
        <strain evidence="9">NIES 3699</strain>
    </source>
</reference>
<dbReference type="Gene3D" id="2.60.120.620">
    <property type="entry name" value="q2cbj1_9rhob like domain"/>
    <property type="match status" value="1"/>
</dbReference>
<sequence length="276" mass="30660">MLAMHATSFLRLLINRVPKHAPSSMKLSTSSTLLPLLSTSLTSLSSEISESLHSKGYWHTPDSNPLLPLSEIKLLRSESLQLRAQNRFEQSYSESITSSGHATRFDKPGVYACEPDGTDYDTAPNLLTYMSHLIREFPELLNEGPRSYGISNEAFNAKLAVTSSGGSGYPKHIDNPRGLAAGDTRKLTCILYLNPSYVPSHLGLLHLHLHTSTISISPSPGRFVCFWSDLIPHSVEKTSEEYVGEEYDRYAITVWMPTVDGRNIHDPESPFIDLKV</sequence>
<evidence type="ECO:0000256" key="4">
    <source>
        <dbReference type="ARBA" id="ARBA00022964"/>
    </source>
</evidence>
<evidence type="ECO:0000259" key="7">
    <source>
        <dbReference type="PROSITE" id="PS51471"/>
    </source>
</evidence>
<dbReference type="Proteomes" id="UP001165160">
    <property type="component" value="Unassembled WGS sequence"/>
</dbReference>
<dbReference type="InterPro" id="IPR005123">
    <property type="entry name" value="Oxoglu/Fe-dep_dioxygenase_dom"/>
</dbReference>
<dbReference type="PANTHER" id="PTHR12907:SF26">
    <property type="entry name" value="HIF PROLYL HYDROXYLASE, ISOFORM C"/>
    <property type="match status" value="1"/>
</dbReference>
<dbReference type="EMBL" id="BRXX01000587">
    <property type="protein sequence ID" value="GMH48804.1"/>
    <property type="molecule type" value="Genomic_DNA"/>
</dbReference>
<gene>
    <name evidence="8" type="ORF">TrVE_jg4012</name>
</gene>
<feature type="domain" description="Fe2OG dioxygenase" evidence="7">
    <location>
        <begin position="150"/>
        <end position="258"/>
    </location>
</feature>
<keyword evidence="5" id="KW-0560">Oxidoreductase</keyword>
<evidence type="ECO:0000256" key="6">
    <source>
        <dbReference type="ARBA" id="ARBA00023004"/>
    </source>
</evidence>
<keyword evidence="4" id="KW-0223">Dioxygenase</keyword>
<dbReference type="PROSITE" id="PS51471">
    <property type="entry name" value="FE2OG_OXY"/>
    <property type="match status" value="1"/>
</dbReference>
<accession>A0A9W6ZDZ8</accession>
<dbReference type="SMART" id="SM00702">
    <property type="entry name" value="P4Hc"/>
    <property type="match status" value="1"/>
</dbReference>
<keyword evidence="2" id="KW-0479">Metal-binding</keyword>
<dbReference type="GO" id="GO:0008198">
    <property type="term" value="F:ferrous iron binding"/>
    <property type="evidence" value="ECO:0007669"/>
    <property type="project" value="TreeGrafter"/>
</dbReference>
<comment type="caution">
    <text evidence="8">The sequence shown here is derived from an EMBL/GenBank/DDBJ whole genome shotgun (WGS) entry which is preliminary data.</text>
</comment>
<evidence type="ECO:0000256" key="5">
    <source>
        <dbReference type="ARBA" id="ARBA00023002"/>
    </source>
</evidence>